<dbReference type="InterPro" id="IPR038142">
    <property type="entry name" value="Cytochrome_P460_sp"/>
</dbReference>
<evidence type="ECO:0000313" key="2">
    <source>
        <dbReference type="EMBL" id="ETW95767.1"/>
    </source>
</evidence>
<protein>
    <recommendedName>
        <fullName evidence="1">Cytochrome P460 domain-containing protein</fullName>
    </recommendedName>
</protein>
<dbReference type="EMBL" id="AZHW01000873">
    <property type="protein sequence ID" value="ETW95767.1"/>
    <property type="molecule type" value="Genomic_DNA"/>
</dbReference>
<gene>
    <name evidence="2" type="ORF">ETSY1_29265</name>
</gene>
<comment type="caution">
    <text evidence="2">The sequence shown here is derived from an EMBL/GenBank/DDBJ whole genome shotgun (WGS) entry which is preliminary data.</text>
</comment>
<dbReference type="Proteomes" id="UP000019141">
    <property type="component" value="Unassembled WGS sequence"/>
</dbReference>
<dbReference type="HOGENOM" id="CLU_126443_0_0_7"/>
<reference evidence="2 3" key="1">
    <citation type="journal article" date="2014" name="Nature">
        <title>An environmental bacterial taxon with a large and distinct metabolic repertoire.</title>
        <authorList>
            <person name="Wilson M.C."/>
            <person name="Mori T."/>
            <person name="Ruckert C."/>
            <person name="Uria A.R."/>
            <person name="Helf M.J."/>
            <person name="Takada K."/>
            <person name="Gernert C."/>
            <person name="Steffens U.A."/>
            <person name="Heycke N."/>
            <person name="Schmitt S."/>
            <person name="Rinke C."/>
            <person name="Helfrich E.J."/>
            <person name="Brachmann A.O."/>
            <person name="Gurgui C."/>
            <person name="Wakimoto T."/>
            <person name="Kracht M."/>
            <person name="Crusemann M."/>
            <person name="Hentschel U."/>
            <person name="Abe I."/>
            <person name="Matsunaga S."/>
            <person name="Kalinowski J."/>
            <person name="Takeyama H."/>
            <person name="Piel J."/>
        </authorList>
    </citation>
    <scope>NUCLEOTIDE SEQUENCE [LARGE SCALE GENOMIC DNA]</scope>
    <source>
        <strain evidence="3">TSY1</strain>
    </source>
</reference>
<dbReference type="Pfam" id="PF16694">
    <property type="entry name" value="Cytochrome_P460"/>
    <property type="match status" value="1"/>
</dbReference>
<dbReference type="CDD" id="cd20716">
    <property type="entry name" value="cyt_P460_fam"/>
    <property type="match status" value="1"/>
</dbReference>
<organism evidence="2 3">
    <name type="scientific">Entotheonella factor</name>
    <dbReference type="NCBI Taxonomy" id="1429438"/>
    <lineage>
        <taxon>Bacteria</taxon>
        <taxon>Pseudomonadati</taxon>
        <taxon>Nitrospinota/Tectimicrobiota group</taxon>
        <taxon>Candidatus Tectimicrobiota</taxon>
        <taxon>Candidatus Entotheonellia</taxon>
        <taxon>Candidatus Entotheonellales</taxon>
        <taxon>Candidatus Entotheonellaceae</taxon>
        <taxon>Candidatus Entotheonella</taxon>
    </lineage>
</organism>
<evidence type="ECO:0000313" key="3">
    <source>
        <dbReference type="Proteomes" id="UP000019141"/>
    </source>
</evidence>
<proteinExistence type="predicted"/>
<keyword evidence="3" id="KW-1185">Reference proteome</keyword>
<feature type="domain" description="Cytochrome P460" evidence="1">
    <location>
        <begin position="16"/>
        <end position="149"/>
    </location>
</feature>
<sequence length="155" mass="17352">MMAYTALAQAPQIQFPADYRTTFTNYLSLDRTQNADQIMLLYANDIALKGVRETGEFPDGSILIGEVYKAQKDQDGKVIESQLGRRVRGPLALVAVMEKQKGWGQQFPAGLKNGDWDFAVFKPDGTDAKKDLNACRACHAPLTDLRHVFSYEHLK</sequence>
<dbReference type="InterPro" id="IPR032033">
    <property type="entry name" value="Cytochrome_P460"/>
</dbReference>
<name>W4LCP9_ENTF1</name>
<accession>W4LCP9</accession>
<dbReference type="Gene3D" id="3.50.70.20">
    <property type="entry name" value="Cytochrome P460"/>
    <property type="match status" value="1"/>
</dbReference>
<evidence type="ECO:0000259" key="1">
    <source>
        <dbReference type="Pfam" id="PF16694"/>
    </source>
</evidence>
<dbReference type="AlphaFoldDB" id="W4LCP9"/>